<dbReference type="InterPro" id="IPR036259">
    <property type="entry name" value="MFS_trans_sf"/>
</dbReference>
<proteinExistence type="inferred from homology"/>
<dbReference type="Gene3D" id="1.20.1250.20">
    <property type="entry name" value="MFS general substrate transporter like domains"/>
    <property type="match status" value="1"/>
</dbReference>
<evidence type="ECO:0000256" key="4">
    <source>
        <dbReference type="ARBA" id="ARBA00022692"/>
    </source>
</evidence>
<gene>
    <name evidence="9" type="ORF">KVT40_005090</name>
</gene>
<comment type="caution">
    <text evidence="9">The sequence shown here is derived from an EMBL/GenBank/DDBJ whole genome shotgun (WGS) entry which is preliminary data.</text>
</comment>
<keyword evidence="6 7" id="KW-0472">Membrane</keyword>
<dbReference type="PANTHER" id="PTHR48022:SF37">
    <property type="entry name" value="MAJOR FACILITATOR SUPERFAMILY (MFS) PROFILE DOMAIN-CONTAINING PROTEIN-RELATED"/>
    <property type="match status" value="1"/>
</dbReference>
<dbReference type="Proteomes" id="UP000809789">
    <property type="component" value="Unassembled WGS sequence"/>
</dbReference>
<dbReference type="EMBL" id="JAESVG020000005">
    <property type="protein sequence ID" value="KAG8627607.1"/>
    <property type="molecule type" value="Genomic_DNA"/>
</dbReference>
<feature type="transmembrane region" description="Helical" evidence="7">
    <location>
        <begin position="239"/>
        <end position="256"/>
    </location>
</feature>
<dbReference type="AlphaFoldDB" id="A0A8K0L1Y3"/>
<dbReference type="InterPro" id="IPR050360">
    <property type="entry name" value="MFS_Sugar_Transporters"/>
</dbReference>
<organism evidence="9 10">
    <name type="scientific">Elsinoe batatas</name>
    <dbReference type="NCBI Taxonomy" id="2601811"/>
    <lineage>
        <taxon>Eukaryota</taxon>
        <taxon>Fungi</taxon>
        <taxon>Dikarya</taxon>
        <taxon>Ascomycota</taxon>
        <taxon>Pezizomycotina</taxon>
        <taxon>Dothideomycetes</taxon>
        <taxon>Dothideomycetidae</taxon>
        <taxon>Myriangiales</taxon>
        <taxon>Elsinoaceae</taxon>
        <taxon>Elsinoe</taxon>
    </lineage>
</organism>
<dbReference type="OrthoDB" id="6612291at2759"/>
<dbReference type="GO" id="GO:0005351">
    <property type="term" value="F:carbohydrate:proton symporter activity"/>
    <property type="evidence" value="ECO:0007669"/>
    <property type="project" value="TreeGrafter"/>
</dbReference>
<dbReference type="Pfam" id="PF00083">
    <property type="entry name" value="Sugar_tr"/>
    <property type="match status" value="1"/>
</dbReference>
<dbReference type="InterPro" id="IPR003663">
    <property type="entry name" value="Sugar/inositol_transpt"/>
</dbReference>
<name>A0A8K0L1Y3_9PEZI</name>
<keyword evidence="10" id="KW-1185">Reference proteome</keyword>
<evidence type="ECO:0000256" key="6">
    <source>
        <dbReference type="ARBA" id="ARBA00023136"/>
    </source>
</evidence>
<feature type="domain" description="Major facilitator superfamily (MFS) profile" evidence="8">
    <location>
        <begin position="1"/>
        <end position="273"/>
    </location>
</feature>
<dbReference type="PROSITE" id="PS50850">
    <property type="entry name" value="MFS"/>
    <property type="match status" value="1"/>
</dbReference>
<dbReference type="InterPro" id="IPR005828">
    <property type="entry name" value="MFS_sugar_transport-like"/>
</dbReference>
<evidence type="ECO:0000256" key="5">
    <source>
        <dbReference type="ARBA" id="ARBA00022989"/>
    </source>
</evidence>
<feature type="transmembrane region" description="Helical" evidence="7">
    <location>
        <begin position="210"/>
        <end position="227"/>
    </location>
</feature>
<feature type="transmembrane region" description="Helical" evidence="7">
    <location>
        <begin position="43"/>
        <end position="62"/>
    </location>
</feature>
<dbReference type="GO" id="GO:0016020">
    <property type="term" value="C:membrane"/>
    <property type="evidence" value="ECO:0007669"/>
    <property type="project" value="UniProtKB-SubCell"/>
</dbReference>
<evidence type="ECO:0000256" key="2">
    <source>
        <dbReference type="ARBA" id="ARBA00010992"/>
    </source>
</evidence>
<feature type="transmembrane region" description="Helical" evidence="7">
    <location>
        <begin position="74"/>
        <end position="92"/>
    </location>
</feature>
<dbReference type="PANTHER" id="PTHR48022">
    <property type="entry name" value="PLASTIDIC GLUCOSE TRANSPORTER 4"/>
    <property type="match status" value="1"/>
</dbReference>
<reference evidence="9" key="1">
    <citation type="submission" date="2021-07" db="EMBL/GenBank/DDBJ databases">
        <title>Elsinoe batatas strain:CRI-CJ2 Genome sequencing and assembly.</title>
        <authorList>
            <person name="Huang L."/>
        </authorList>
    </citation>
    <scope>NUCLEOTIDE SEQUENCE</scope>
    <source>
        <strain evidence="9">CRI-CJ2</strain>
    </source>
</reference>
<evidence type="ECO:0000259" key="8">
    <source>
        <dbReference type="PROSITE" id="PS50850"/>
    </source>
</evidence>
<evidence type="ECO:0000256" key="7">
    <source>
        <dbReference type="SAM" id="Phobius"/>
    </source>
</evidence>
<keyword evidence="5 7" id="KW-1133">Transmembrane helix</keyword>
<protein>
    <recommendedName>
        <fullName evidence="8">Major facilitator superfamily (MFS) profile domain-containing protein</fullName>
    </recommendedName>
</protein>
<accession>A0A8K0L1Y3</accession>
<keyword evidence="3" id="KW-0813">Transport</keyword>
<dbReference type="PRINTS" id="PR00171">
    <property type="entry name" value="SUGRTRNSPORT"/>
</dbReference>
<comment type="subcellular location">
    <subcellularLocation>
        <location evidence="1">Membrane</location>
        <topology evidence="1">Multi-pass membrane protein</topology>
    </subcellularLocation>
</comment>
<dbReference type="PROSITE" id="PS00217">
    <property type="entry name" value="SUGAR_TRANSPORT_2"/>
    <property type="match status" value="1"/>
</dbReference>
<evidence type="ECO:0000313" key="9">
    <source>
        <dbReference type="EMBL" id="KAG8627607.1"/>
    </source>
</evidence>
<sequence>MLYAGRFIAGLGVGLLTMIIPIFQAEISHRRIRGRVTCLQQLFNALGQIFAAWIGYGCYVIWTGTGNSSEWRVPLAMQIVPAFILGGLIYLFPESPRWLCDNGYSKQGLRNLALLHSQGDETDPYVVAEYDLIHNQIADERSQSRITYLDLFRDWPNVRRMIIVTMIQAECQMTGISSLMFNGVNAVIAFAGTATCILVVDKIGRRPLEIWGAVIMCATFIVNANLIKLIGPLSLLTWLFNYVFFVTSGPLSWAIPAELFSGPGVPEEFSDEQ</sequence>
<evidence type="ECO:0000256" key="3">
    <source>
        <dbReference type="ARBA" id="ARBA00022448"/>
    </source>
</evidence>
<feature type="transmembrane region" description="Helical" evidence="7">
    <location>
        <begin position="183"/>
        <end position="204"/>
    </location>
</feature>
<dbReference type="InterPro" id="IPR020846">
    <property type="entry name" value="MFS_dom"/>
</dbReference>
<dbReference type="SUPFAM" id="SSF103473">
    <property type="entry name" value="MFS general substrate transporter"/>
    <property type="match status" value="1"/>
</dbReference>
<dbReference type="InterPro" id="IPR005829">
    <property type="entry name" value="Sugar_transporter_CS"/>
</dbReference>
<evidence type="ECO:0000256" key="1">
    <source>
        <dbReference type="ARBA" id="ARBA00004141"/>
    </source>
</evidence>
<keyword evidence="4 7" id="KW-0812">Transmembrane</keyword>
<evidence type="ECO:0000313" key="10">
    <source>
        <dbReference type="Proteomes" id="UP000809789"/>
    </source>
</evidence>
<comment type="similarity">
    <text evidence="2">Belongs to the major facilitator superfamily. Sugar transporter (TC 2.A.1.1) family.</text>
</comment>
<feature type="transmembrane region" description="Helical" evidence="7">
    <location>
        <begin position="6"/>
        <end position="23"/>
    </location>
</feature>